<dbReference type="EMBL" id="KE343360">
    <property type="protein sequence ID" value="EXB25258.1"/>
    <property type="molecule type" value="Genomic_DNA"/>
</dbReference>
<dbReference type="Proteomes" id="UP000030645">
    <property type="component" value="Unassembled WGS sequence"/>
</dbReference>
<protein>
    <submittedName>
        <fullName evidence="3">Uncharacterized protein</fullName>
    </submittedName>
</protein>
<feature type="region of interest" description="Disordered" evidence="1">
    <location>
        <begin position="36"/>
        <end position="56"/>
    </location>
</feature>
<proteinExistence type="predicted"/>
<gene>
    <name evidence="3" type="ORF">L484_010125</name>
</gene>
<evidence type="ECO:0000256" key="2">
    <source>
        <dbReference type="SAM" id="Phobius"/>
    </source>
</evidence>
<keyword evidence="2" id="KW-1133">Transmembrane helix</keyword>
<feature type="region of interest" description="Disordered" evidence="1">
    <location>
        <begin position="152"/>
        <end position="180"/>
    </location>
</feature>
<keyword evidence="4" id="KW-1185">Reference proteome</keyword>
<feature type="compositionally biased region" description="Acidic residues" evidence="1">
    <location>
        <begin position="154"/>
        <end position="170"/>
    </location>
</feature>
<evidence type="ECO:0000313" key="3">
    <source>
        <dbReference type="EMBL" id="EXB25258.1"/>
    </source>
</evidence>
<organism evidence="3 4">
    <name type="scientific">Morus notabilis</name>
    <dbReference type="NCBI Taxonomy" id="981085"/>
    <lineage>
        <taxon>Eukaryota</taxon>
        <taxon>Viridiplantae</taxon>
        <taxon>Streptophyta</taxon>
        <taxon>Embryophyta</taxon>
        <taxon>Tracheophyta</taxon>
        <taxon>Spermatophyta</taxon>
        <taxon>Magnoliopsida</taxon>
        <taxon>eudicotyledons</taxon>
        <taxon>Gunneridae</taxon>
        <taxon>Pentapetalae</taxon>
        <taxon>rosids</taxon>
        <taxon>fabids</taxon>
        <taxon>Rosales</taxon>
        <taxon>Moraceae</taxon>
        <taxon>Moreae</taxon>
        <taxon>Morus</taxon>
    </lineage>
</organism>
<name>W9QC69_9ROSA</name>
<accession>W9QC69</accession>
<feature type="transmembrane region" description="Helical" evidence="2">
    <location>
        <begin position="222"/>
        <end position="241"/>
    </location>
</feature>
<keyword evidence="2" id="KW-0812">Transmembrane</keyword>
<sequence>MQSSSKEEEEEKVVTGDKLHQKFLNLQQEWDNFKKYSSNQRSRSFRRSKSSTKDLTVDSTTRSTLIHRIYNISPRKLMSSLQSNKPYLISTSPYSEPMWKVNDSVVKEILRDRREAIETGSLKGRRRLFESDDCFGDLDQAQEISEVGSVVSFDNDDDDFDADRNDEDDPFGSGDDNADDHIPLCFEEREVIEEREGEVEAEKICVGDKKDGRSYMVILRRWLVVVSIIFAIFIVASFGQFHDENEVILVPT</sequence>
<evidence type="ECO:0000256" key="1">
    <source>
        <dbReference type="SAM" id="MobiDB-lite"/>
    </source>
</evidence>
<keyword evidence="2" id="KW-0472">Membrane</keyword>
<evidence type="ECO:0000313" key="4">
    <source>
        <dbReference type="Proteomes" id="UP000030645"/>
    </source>
</evidence>
<dbReference type="AlphaFoldDB" id="W9QC69"/>
<reference evidence="4" key="1">
    <citation type="submission" date="2013-01" db="EMBL/GenBank/DDBJ databases">
        <title>Draft Genome Sequence of a Mulberry Tree, Morus notabilis C.K. Schneid.</title>
        <authorList>
            <person name="He N."/>
            <person name="Zhao S."/>
        </authorList>
    </citation>
    <scope>NUCLEOTIDE SEQUENCE</scope>
</reference>